<gene>
    <name evidence="1" type="ORF">ACFQ11_13485</name>
</gene>
<organism evidence="1 2">
    <name type="scientific">Actinomadura sediminis</name>
    <dbReference type="NCBI Taxonomy" id="1038904"/>
    <lineage>
        <taxon>Bacteria</taxon>
        <taxon>Bacillati</taxon>
        <taxon>Actinomycetota</taxon>
        <taxon>Actinomycetes</taxon>
        <taxon>Streptosporangiales</taxon>
        <taxon>Thermomonosporaceae</taxon>
        <taxon>Actinomadura</taxon>
    </lineage>
</organism>
<keyword evidence="2" id="KW-1185">Reference proteome</keyword>
<evidence type="ECO:0000313" key="2">
    <source>
        <dbReference type="Proteomes" id="UP001596972"/>
    </source>
</evidence>
<proteinExistence type="predicted"/>
<evidence type="ECO:0000313" key="1">
    <source>
        <dbReference type="EMBL" id="MFD0901407.1"/>
    </source>
</evidence>
<evidence type="ECO:0008006" key="3">
    <source>
        <dbReference type="Google" id="ProtNLM"/>
    </source>
</evidence>
<sequence>MDDAARWRDERAALNAARARLGEVADGLYPDVPRVAGTPLRCADGWVPDAPVPLGDVRLEWDPSPAPPAVAGPPDGLPAGYRTYAQALGALARPAVFEDRPAYRLVGVAPGPALRLSPARYFDGVNVGEAVAHELAAGRRGLRERIGDPCDLARRTALPAITTVTLTASGTYLLHRRDAAKVAHAGGLFQVMPVGVFQPLRPQDERRDLDLWRCMVREYAEEVLGRDEDYGDGFDQDAWPFHRALTAARTDGRARAYFLGLGVDPLTLALDVLTAVVFDDDAFAGLFGDAVEVNAEGEVARAPFDGTVPAPMQPAGAAALELAWRHRAALGVSPRRAP</sequence>
<accession>A0ABW3EMM2</accession>
<dbReference type="RefSeq" id="WP_378298626.1">
    <property type="nucleotide sequence ID" value="NZ_JBHTJA010000020.1"/>
</dbReference>
<reference evidence="2" key="1">
    <citation type="journal article" date="2019" name="Int. J. Syst. Evol. Microbiol.">
        <title>The Global Catalogue of Microorganisms (GCM) 10K type strain sequencing project: providing services to taxonomists for standard genome sequencing and annotation.</title>
        <authorList>
            <consortium name="The Broad Institute Genomics Platform"/>
            <consortium name="The Broad Institute Genome Sequencing Center for Infectious Disease"/>
            <person name="Wu L."/>
            <person name="Ma J."/>
        </authorList>
    </citation>
    <scope>NUCLEOTIDE SEQUENCE [LARGE SCALE GENOMIC DNA]</scope>
    <source>
        <strain evidence="2">JCM 31202</strain>
    </source>
</reference>
<dbReference type="Proteomes" id="UP001596972">
    <property type="component" value="Unassembled WGS sequence"/>
</dbReference>
<protein>
    <recommendedName>
        <fullName evidence="3">Transcriptional regulator</fullName>
    </recommendedName>
</protein>
<comment type="caution">
    <text evidence="1">The sequence shown here is derived from an EMBL/GenBank/DDBJ whole genome shotgun (WGS) entry which is preliminary data.</text>
</comment>
<dbReference type="EMBL" id="JBHTJA010000020">
    <property type="protein sequence ID" value="MFD0901407.1"/>
    <property type="molecule type" value="Genomic_DNA"/>
</dbReference>
<name>A0ABW3EMM2_9ACTN</name>